<dbReference type="Proteomes" id="UP000077342">
    <property type="component" value="Unassembled WGS sequence"/>
</dbReference>
<evidence type="ECO:0000313" key="3">
    <source>
        <dbReference type="Proteomes" id="UP000077342"/>
    </source>
</evidence>
<organism evidence="2 3">
    <name type="scientific">Mycobacterium ostraviense</name>
    <dbReference type="NCBI Taxonomy" id="2738409"/>
    <lineage>
        <taxon>Bacteria</taxon>
        <taxon>Bacillati</taxon>
        <taxon>Actinomycetota</taxon>
        <taxon>Actinomycetes</taxon>
        <taxon>Mycobacteriales</taxon>
        <taxon>Mycobacteriaceae</taxon>
        <taxon>Mycobacterium</taxon>
    </lineage>
</organism>
<keyword evidence="1" id="KW-0472">Membrane</keyword>
<protein>
    <submittedName>
        <fullName evidence="2">Uncharacterized protein</fullName>
    </submittedName>
</protein>
<gene>
    <name evidence="2" type="ORF">A4G28_10015</name>
</gene>
<feature type="transmembrane region" description="Helical" evidence="1">
    <location>
        <begin position="12"/>
        <end position="31"/>
    </location>
</feature>
<dbReference type="AlphaFoldDB" id="A0A164BI35"/>
<reference evidence="3" key="1">
    <citation type="submission" date="2016-04" db="EMBL/GenBank/DDBJ databases">
        <authorList>
            <person name="Strapagiel D."/>
            <person name="Borowka P."/>
            <person name="Marciniak B."/>
            <person name="Bakula Z."/>
            <person name="Van Ingen J."/>
            <person name="Safianowska A."/>
            <person name="Dziadek J."/>
            <person name="Jagielski T."/>
        </authorList>
    </citation>
    <scope>NUCLEOTIDE SEQUENCE [LARGE SCALE GENOMIC DNA]</scope>
    <source>
        <strain evidence="3">1010001458</strain>
    </source>
</reference>
<dbReference type="EMBL" id="LWCI01000098">
    <property type="protein sequence ID" value="KZS63512.1"/>
    <property type="molecule type" value="Genomic_DNA"/>
</dbReference>
<evidence type="ECO:0000313" key="2">
    <source>
        <dbReference type="EMBL" id="KZS63512.1"/>
    </source>
</evidence>
<name>A0A164BI35_9MYCO</name>
<sequence length="64" mass="7165">MRVLVGDVLVLMAGMRVAVGHVAVLVVVCVRRVMGVVGYHDRYLLNVKYVVVLLDSVIQRLVFR</sequence>
<keyword evidence="3" id="KW-1185">Reference proteome</keyword>
<evidence type="ECO:0000256" key="1">
    <source>
        <dbReference type="SAM" id="Phobius"/>
    </source>
</evidence>
<keyword evidence="1" id="KW-0812">Transmembrane</keyword>
<accession>A0A164BI35</accession>
<comment type="caution">
    <text evidence="2">The sequence shown here is derived from an EMBL/GenBank/DDBJ whole genome shotgun (WGS) entry which is preliminary data.</text>
</comment>
<keyword evidence="1" id="KW-1133">Transmembrane helix</keyword>
<proteinExistence type="predicted"/>